<dbReference type="PROSITE" id="PS51782">
    <property type="entry name" value="LYSM"/>
    <property type="match status" value="2"/>
</dbReference>
<sequence>MQIHVVQENESVFSIANLYGVNANELIMANEIPNPDTLVPGQTMVIPIVGRYYFVQPGDSLYSIARRFNTTVEQIAQINQLNVNEPLQPGLRLYLPPQPKTEIEVNGYIEPRPPLETEPRVISRIGPWLTYVSVFSYQVTREGELIPVPDEPSLEASALFAIAPVLVITNIEGDNFNPELGEAILQSEALQDKVLTEAISVMEEKGYRSLNIDFEHLRPEDREPYNAFLRKAADRLRATGYTLSTALAPKVGPEQVGAWYEAHDYPAHGEIVDFTVLMTYEWGWSGGPPMAVAPLDQVRRVVEYAVSVMPANKVMMGIPLYGYDWTLPYEPGGEFARAISPQEALLIAARYGATIQYDETAQSPFFTYRDVEGRDHEVWFEDARSIEAKFQLVKELGLRGVSYWVLRIEIPQNWLLIQEHFSVRKI</sequence>
<comment type="caution">
    <text evidence="5">The sequence shown here is derived from an EMBL/GenBank/DDBJ whole genome shotgun (WGS) entry which is preliminary data.</text>
</comment>
<dbReference type="Pfam" id="PF01476">
    <property type="entry name" value="LysM"/>
    <property type="match status" value="2"/>
</dbReference>
<proteinExistence type="predicted"/>
<dbReference type="SMART" id="SM00636">
    <property type="entry name" value="Glyco_18"/>
    <property type="match status" value="1"/>
</dbReference>
<dbReference type="Gene3D" id="3.10.50.10">
    <property type="match status" value="1"/>
</dbReference>
<dbReference type="InterPro" id="IPR018392">
    <property type="entry name" value="LysM"/>
</dbReference>
<dbReference type="OMA" id="RWYEAHD"/>
<dbReference type="GeneID" id="87597832"/>
<evidence type="ECO:0000256" key="2">
    <source>
        <dbReference type="ARBA" id="ARBA00023295"/>
    </source>
</evidence>
<dbReference type="InterPro" id="IPR041704">
    <property type="entry name" value="CFLE_GH18"/>
</dbReference>
<dbReference type="SMART" id="SM00257">
    <property type="entry name" value="LysM"/>
    <property type="match status" value="2"/>
</dbReference>
<evidence type="ECO:0000259" key="3">
    <source>
        <dbReference type="PROSITE" id="PS51782"/>
    </source>
</evidence>
<dbReference type="GO" id="GO:0070492">
    <property type="term" value="F:oligosaccharide binding"/>
    <property type="evidence" value="ECO:0007669"/>
    <property type="project" value="TreeGrafter"/>
</dbReference>
<feature type="domain" description="LysM" evidence="3">
    <location>
        <begin position="51"/>
        <end position="95"/>
    </location>
</feature>
<dbReference type="InterPro" id="IPR029070">
    <property type="entry name" value="Chitinase_insertion_sf"/>
</dbReference>
<evidence type="ECO:0000259" key="4">
    <source>
        <dbReference type="PROSITE" id="PS51910"/>
    </source>
</evidence>
<evidence type="ECO:0000256" key="1">
    <source>
        <dbReference type="ARBA" id="ARBA00022801"/>
    </source>
</evidence>
<keyword evidence="2" id="KW-0326">Glycosidase</keyword>
<feature type="domain" description="LysM" evidence="3">
    <location>
        <begin position="2"/>
        <end position="46"/>
    </location>
</feature>
<evidence type="ECO:0000313" key="5">
    <source>
        <dbReference type="EMBL" id="KOO38889.1"/>
    </source>
</evidence>
<dbReference type="PANTHER" id="PTHR46066:SF2">
    <property type="entry name" value="CHITINASE DOMAIN-CONTAINING PROTEIN 1"/>
    <property type="match status" value="1"/>
</dbReference>
<dbReference type="GO" id="GO:0005975">
    <property type="term" value="P:carbohydrate metabolic process"/>
    <property type="evidence" value="ECO:0007669"/>
    <property type="project" value="InterPro"/>
</dbReference>
<dbReference type="InterPro" id="IPR001223">
    <property type="entry name" value="Glyco_hydro18_cat"/>
</dbReference>
<dbReference type="CDD" id="cd00118">
    <property type="entry name" value="LysM"/>
    <property type="match status" value="2"/>
</dbReference>
<dbReference type="GO" id="GO:0008061">
    <property type="term" value="F:chitin binding"/>
    <property type="evidence" value="ECO:0007669"/>
    <property type="project" value="InterPro"/>
</dbReference>
<protein>
    <submittedName>
        <fullName evidence="5">Spore gernimation protein</fullName>
    </submittedName>
</protein>
<dbReference type="InterPro" id="IPR011583">
    <property type="entry name" value="Chitinase_II/V-like_cat"/>
</dbReference>
<dbReference type="SUPFAM" id="SSF54106">
    <property type="entry name" value="LysM domain"/>
    <property type="match status" value="2"/>
</dbReference>
<dbReference type="PANTHER" id="PTHR46066">
    <property type="entry name" value="CHITINASE DOMAIN-CONTAINING PROTEIN 1 FAMILY MEMBER"/>
    <property type="match status" value="1"/>
</dbReference>
<dbReference type="InterPro" id="IPR017853">
    <property type="entry name" value="GH"/>
</dbReference>
<dbReference type="GO" id="GO:0016798">
    <property type="term" value="F:hydrolase activity, acting on glycosyl bonds"/>
    <property type="evidence" value="ECO:0007669"/>
    <property type="project" value="UniProtKB-KW"/>
</dbReference>
<dbReference type="RefSeq" id="WP_010898448.1">
    <property type="nucleotide sequence ID" value="NZ_CP040441.1"/>
</dbReference>
<dbReference type="SUPFAM" id="SSF51445">
    <property type="entry name" value="(Trans)glycosidases"/>
    <property type="match status" value="1"/>
</dbReference>
<dbReference type="InterPro" id="IPR036779">
    <property type="entry name" value="LysM_dom_sf"/>
</dbReference>
<dbReference type="Gene3D" id="3.20.20.80">
    <property type="entry name" value="Glycosidases"/>
    <property type="match status" value="1"/>
</dbReference>
<dbReference type="Pfam" id="PF00704">
    <property type="entry name" value="Glyco_hydro_18"/>
    <property type="match status" value="1"/>
</dbReference>
<gene>
    <name evidence="5" type="ORF">AMD02_08410</name>
</gene>
<dbReference type="GO" id="GO:0012505">
    <property type="term" value="C:endomembrane system"/>
    <property type="evidence" value="ECO:0007669"/>
    <property type="project" value="TreeGrafter"/>
</dbReference>
<dbReference type="CDD" id="cd02874">
    <property type="entry name" value="GH18_CFLE_spore_hydrolase"/>
    <property type="match status" value="1"/>
</dbReference>
<dbReference type="AlphaFoldDB" id="A0A0M0KJD2"/>
<reference evidence="5" key="1">
    <citation type="submission" date="2015-08" db="EMBL/GenBank/DDBJ databases">
        <title>Complete DNA Sequence of Pseudomonas syringae pv. actinidiae, the Causal Agent of Kiwifruit Canker Disease.</title>
        <authorList>
            <person name="Rikkerink E.H.A."/>
            <person name="Fineran P.C."/>
        </authorList>
    </citation>
    <scope>NUCLEOTIDE SEQUENCE</scope>
    <source>
        <strain evidence="5">DSM 13666</strain>
    </source>
</reference>
<feature type="domain" description="GH18" evidence="4">
    <location>
        <begin position="89"/>
        <end position="426"/>
    </location>
</feature>
<dbReference type="EMBL" id="LILD01000001">
    <property type="protein sequence ID" value="KOO38889.1"/>
    <property type="molecule type" value="Genomic_DNA"/>
</dbReference>
<name>A0A0M0KJD2_ALKHA</name>
<accession>A0A0M0KJD2</accession>
<organism evidence="5">
    <name type="scientific">Halalkalibacterium halodurans</name>
    <name type="common">Bacillus halodurans</name>
    <dbReference type="NCBI Taxonomy" id="86665"/>
    <lineage>
        <taxon>Bacteria</taxon>
        <taxon>Bacillati</taxon>
        <taxon>Bacillota</taxon>
        <taxon>Bacilli</taxon>
        <taxon>Bacillales</taxon>
        <taxon>Bacillaceae</taxon>
        <taxon>Halalkalibacterium (ex Joshi et al. 2022)</taxon>
    </lineage>
</organism>
<keyword evidence="1" id="KW-0378">Hydrolase</keyword>
<dbReference type="Gene3D" id="3.10.350.10">
    <property type="entry name" value="LysM domain"/>
    <property type="match status" value="2"/>
</dbReference>
<dbReference type="PATRIC" id="fig|136160.3.peg.2019"/>
<dbReference type="PROSITE" id="PS51910">
    <property type="entry name" value="GH18_2"/>
    <property type="match status" value="1"/>
</dbReference>